<feature type="chain" id="PRO_5045211563" evidence="3">
    <location>
        <begin position="21"/>
        <end position="834"/>
    </location>
</feature>
<proteinExistence type="predicted"/>
<dbReference type="InterPro" id="IPR008928">
    <property type="entry name" value="6-hairpin_glycosidase_sf"/>
</dbReference>
<dbReference type="SUPFAM" id="SSF48208">
    <property type="entry name" value="Six-hairpin glycosidases"/>
    <property type="match status" value="1"/>
</dbReference>
<dbReference type="InterPro" id="IPR052043">
    <property type="entry name" value="PolySaccharide_Degr_Enz"/>
</dbReference>
<reference evidence="4" key="1">
    <citation type="submission" date="2023-07" db="EMBL/GenBank/DDBJ databases">
        <title>Gilvimarinus algae sp. nov., isolated from the surface of Kelp.</title>
        <authorList>
            <person name="Sun Y.Y."/>
            <person name="Gong Y."/>
            <person name="Du Z.J."/>
        </authorList>
    </citation>
    <scope>NUCLEOTIDE SEQUENCE</scope>
    <source>
        <strain evidence="4">SDUM040014</strain>
    </source>
</reference>
<feature type="signal peptide" evidence="3">
    <location>
        <begin position="1"/>
        <end position="20"/>
    </location>
</feature>
<dbReference type="InterPro" id="IPR032342">
    <property type="entry name" value="DUF4861"/>
</dbReference>
<protein>
    <submittedName>
        <fullName evidence="4">Glycoside hydrolase family 88 protein</fullName>
    </submittedName>
</protein>
<sequence>MPKHASVAALIALSSLTLTACQKSETPTAQNPTVSTASSAESTDKKTSSIARITLSNPSEFSRDDEPYMISFDELGMAAADSAALGFVHNGEPIASQRIDRDGDGEYDSLFTLLNIPAAAQITLEVHDDIEPPQGKKRTQAEISHKSGGAWEEDPEKPGKQVYVGGEFINVNELTPPPQHDDHSYFIRYEGPGIESDQVGYRIYLDRRNGFDIFGKKTHDMVLQNIGQDGFDSYHELSDWGMDILKVGSSVGAGGYGYWDGEKVVRVSDVEGWDTKILDNGELYSSFSIDYKNWKIANSTLNLKASLSMHGGSRLVHTRLELSQPLDNLAIGLVKHPGTELIEGNVDITGKAYTYVASWGKQTLNDDHLGMALLFRNADRDEQTTDEHNYVSVMDAAGEDVDYYFLAAWEGEIDGLQSREDFVRYLEREAEKLTLPLRESVTTAHSEAQKIYPIDAAQALNWSKRLADSELERKTLSYHHDGWDVNRERDPKFEYDIVGLLPMAYDELNKVAPADDYAQVITKVTGSYINDKGEIGRYKLSNYNIDSVAPGRNLLRLYEQTGKEKFKIAADTLREQLEHHPKTTEGAFWHKQKYDSQLWLDGVYMGMPFLARYSVMFEDGASLEEVAKEFELTRKYLRDPNTGLYYHAWDEKKQQAWADSETGLSGYFWGRGMGWLAMALVDTLEIIPASETEIREPLLDMVKEMAADLKNYQDDKTGTWWQIMNMPNATGNYRESSATAMFTYFYAKAVHQGYLGEEYRPVAQKAYDGLVREFITVHADGKISLTNICYVAGLGFGRDGSYHYYMSEPVYENDPKGTGPFILAGVEMHKLLQP</sequence>
<keyword evidence="1 4" id="KW-0378">Hydrolase</keyword>
<organism evidence="4 5">
    <name type="scientific">Gilvimarinus algae</name>
    <dbReference type="NCBI Taxonomy" id="3058037"/>
    <lineage>
        <taxon>Bacteria</taxon>
        <taxon>Pseudomonadati</taxon>
        <taxon>Pseudomonadota</taxon>
        <taxon>Gammaproteobacteria</taxon>
        <taxon>Cellvibrionales</taxon>
        <taxon>Cellvibrionaceae</taxon>
        <taxon>Gilvimarinus</taxon>
    </lineage>
</organism>
<evidence type="ECO:0000313" key="4">
    <source>
        <dbReference type="EMBL" id="MDO3380710.1"/>
    </source>
</evidence>
<dbReference type="PANTHER" id="PTHR33886:SF8">
    <property type="entry name" value="UNSATURATED RHAMNOGALACTURONAN HYDROLASE (EUROFUNG)"/>
    <property type="match status" value="1"/>
</dbReference>
<evidence type="ECO:0000256" key="2">
    <source>
        <dbReference type="SAM" id="MobiDB-lite"/>
    </source>
</evidence>
<dbReference type="Pfam" id="PF16153">
    <property type="entry name" value="DUF4861"/>
    <property type="match status" value="1"/>
</dbReference>
<feature type="compositionally biased region" description="Polar residues" evidence="2">
    <location>
        <begin position="23"/>
        <end position="41"/>
    </location>
</feature>
<evidence type="ECO:0000256" key="1">
    <source>
        <dbReference type="ARBA" id="ARBA00022801"/>
    </source>
</evidence>
<dbReference type="EMBL" id="JAULRT010000031">
    <property type="protein sequence ID" value="MDO3380710.1"/>
    <property type="molecule type" value="Genomic_DNA"/>
</dbReference>
<dbReference type="InterPro" id="IPR010905">
    <property type="entry name" value="Glyco_hydro_88"/>
</dbReference>
<evidence type="ECO:0000313" key="5">
    <source>
        <dbReference type="Proteomes" id="UP001168380"/>
    </source>
</evidence>
<dbReference type="Pfam" id="PF07470">
    <property type="entry name" value="Glyco_hydro_88"/>
    <property type="match status" value="1"/>
</dbReference>
<feature type="region of interest" description="Disordered" evidence="2">
    <location>
        <begin position="131"/>
        <end position="157"/>
    </location>
</feature>
<keyword evidence="5" id="KW-1185">Reference proteome</keyword>
<dbReference type="GO" id="GO:0016787">
    <property type="term" value="F:hydrolase activity"/>
    <property type="evidence" value="ECO:0007669"/>
    <property type="project" value="UniProtKB-KW"/>
</dbReference>
<dbReference type="PANTHER" id="PTHR33886">
    <property type="entry name" value="UNSATURATED RHAMNOGALACTURONAN HYDROLASE (EUROFUNG)"/>
    <property type="match status" value="1"/>
</dbReference>
<dbReference type="RefSeq" id="WP_302710833.1">
    <property type="nucleotide sequence ID" value="NZ_JAULRT010000031.1"/>
</dbReference>
<comment type="caution">
    <text evidence="4">The sequence shown here is derived from an EMBL/GenBank/DDBJ whole genome shotgun (WGS) entry which is preliminary data.</text>
</comment>
<dbReference type="Proteomes" id="UP001168380">
    <property type="component" value="Unassembled WGS sequence"/>
</dbReference>
<dbReference type="Gene3D" id="1.50.10.10">
    <property type="match status" value="1"/>
</dbReference>
<name>A0ABT8TAQ1_9GAMM</name>
<feature type="region of interest" description="Disordered" evidence="2">
    <location>
        <begin position="23"/>
        <end position="51"/>
    </location>
</feature>
<keyword evidence="3" id="KW-0732">Signal</keyword>
<evidence type="ECO:0000256" key="3">
    <source>
        <dbReference type="SAM" id="SignalP"/>
    </source>
</evidence>
<dbReference type="PROSITE" id="PS51257">
    <property type="entry name" value="PROKAR_LIPOPROTEIN"/>
    <property type="match status" value="1"/>
</dbReference>
<gene>
    <name evidence="4" type="ORF">QWI16_00910</name>
</gene>
<dbReference type="InterPro" id="IPR012341">
    <property type="entry name" value="6hp_glycosidase-like_sf"/>
</dbReference>
<accession>A0ABT8TAQ1</accession>